<feature type="compositionally biased region" description="Low complexity" evidence="1">
    <location>
        <begin position="119"/>
        <end position="134"/>
    </location>
</feature>
<evidence type="ECO:0000256" key="1">
    <source>
        <dbReference type="SAM" id="MobiDB-lite"/>
    </source>
</evidence>
<reference evidence="3" key="2">
    <citation type="submission" date="2009-11" db="EMBL/GenBank/DDBJ databases">
        <title>The Genome Sequence of Allomyces macrogynus strain ATCC 38327.</title>
        <authorList>
            <consortium name="The Broad Institute Genome Sequencing Platform"/>
            <person name="Russ C."/>
            <person name="Cuomo C."/>
            <person name="Shea T."/>
            <person name="Young S.K."/>
            <person name="Zeng Q."/>
            <person name="Koehrsen M."/>
            <person name="Haas B."/>
            <person name="Borodovsky M."/>
            <person name="Guigo R."/>
            <person name="Alvarado L."/>
            <person name="Berlin A."/>
            <person name="Borenstein D."/>
            <person name="Chen Z."/>
            <person name="Engels R."/>
            <person name="Freedman E."/>
            <person name="Gellesch M."/>
            <person name="Goldberg J."/>
            <person name="Griggs A."/>
            <person name="Gujja S."/>
            <person name="Heiman D."/>
            <person name="Hepburn T."/>
            <person name="Howarth C."/>
            <person name="Jen D."/>
            <person name="Larson L."/>
            <person name="Lewis B."/>
            <person name="Mehta T."/>
            <person name="Park D."/>
            <person name="Pearson M."/>
            <person name="Roberts A."/>
            <person name="Saif S."/>
            <person name="Shenoy N."/>
            <person name="Sisk P."/>
            <person name="Stolte C."/>
            <person name="Sykes S."/>
            <person name="Walk T."/>
            <person name="White J."/>
            <person name="Yandava C."/>
            <person name="Burger G."/>
            <person name="Gray M.W."/>
            <person name="Holland P.W.H."/>
            <person name="King N."/>
            <person name="Lang F.B.F."/>
            <person name="Roger A.J."/>
            <person name="Ruiz-Trillo I."/>
            <person name="Lander E."/>
            <person name="Nusbaum C."/>
        </authorList>
    </citation>
    <scope>NUCLEOTIDE SEQUENCE [LARGE SCALE GENOMIC DNA]</scope>
    <source>
        <strain evidence="3">ATCC 38327</strain>
    </source>
</reference>
<feature type="compositionally biased region" description="Low complexity" evidence="1">
    <location>
        <begin position="25"/>
        <end position="36"/>
    </location>
</feature>
<accession>A0A0L0RX61</accession>
<dbReference type="SUPFAM" id="SSF48097">
    <property type="entry name" value="Regulator of G-protein signaling, RGS"/>
    <property type="match status" value="1"/>
</dbReference>
<dbReference type="AlphaFoldDB" id="A0A0L0RX61"/>
<feature type="region of interest" description="Disordered" evidence="1">
    <location>
        <begin position="112"/>
        <end position="139"/>
    </location>
</feature>
<dbReference type="Gene3D" id="1.10.167.10">
    <property type="entry name" value="Regulator of G-protein Signalling 4, domain 2"/>
    <property type="match status" value="1"/>
</dbReference>
<organism evidence="2 3">
    <name type="scientific">Allomyces macrogynus (strain ATCC 38327)</name>
    <name type="common">Allomyces javanicus var. macrogynus</name>
    <dbReference type="NCBI Taxonomy" id="578462"/>
    <lineage>
        <taxon>Eukaryota</taxon>
        <taxon>Fungi</taxon>
        <taxon>Fungi incertae sedis</taxon>
        <taxon>Blastocladiomycota</taxon>
        <taxon>Blastocladiomycetes</taxon>
        <taxon>Blastocladiales</taxon>
        <taxon>Blastocladiaceae</taxon>
        <taxon>Allomyces</taxon>
    </lineage>
</organism>
<protein>
    <recommendedName>
        <fullName evidence="4">RGS domain-containing protein</fullName>
    </recommendedName>
</protein>
<sequence length="336" mass="35067">MFRALQRLSPSRSTTASESGDVGSAPTTPTVTTAAASESNAARTESTAPVFVKRSMSDVSGAMSAAARHHHGADAGDTAPTSNDAHGRKRASTITSGFMALPIMSTLSRTFSMDRRGRSATSTTGSRSPAAAVAPSPPPLSAVVPDPHAVTLRAIFVEPTTSPVLLPLFRACADRNYMPETVAFYEEYLAVRQAAEPGFVPSLVAGVNPDCSRRISSASTTALPMPESRTQLPPTIAVLDRDRATDLVRRYVDPKAPMALNLAGALRSAVLETVVDTHATGPTARLLDQVGREVGKALLGNLLPAFRSYLVHLLEAGARGEQVLVSGRTAGGAVPS</sequence>
<dbReference type="EMBL" id="GG745328">
    <property type="protein sequence ID" value="KNE54714.1"/>
    <property type="molecule type" value="Genomic_DNA"/>
</dbReference>
<name>A0A0L0RX61_ALLM3</name>
<dbReference type="Proteomes" id="UP000054350">
    <property type="component" value="Unassembled WGS sequence"/>
</dbReference>
<evidence type="ECO:0008006" key="4">
    <source>
        <dbReference type="Google" id="ProtNLM"/>
    </source>
</evidence>
<keyword evidence="3" id="KW-1185">Reference proteome</keyword>
<dbReference type="OrthoDB" id="5576782at2759"/>
<proteinExistence type="predicted"/>
<feature type="region of interest" description="Disordered" evidence="1">
    <location>
        <begin position="61"/>
        <end position="90"/>
    </location>
</feature>
<feature type="compositionally biased region" description="Polar residues" evidence="1">
    <location>
        <begin position="8"/>
        <end position="18"/>
    </location>
</feature>
<feature type="compositionally biased region" description="Polar residues" evidence="1">
    <location>
        <begin position="37"/>
        <end position="47"/>
    </location>
</feature>
<feature type="region of interest" description="Disordered" evidence="1">
    <location>
        <begin position="1"/>
        <end position="49"/>
    </location>
</feature>
<dbReference type="VEuPathDB" id="FungiDB:AMAG_00673"/>
<evidence type="ECO:0000313" key="3">
    <source>
        <dbReference type="Proteomes" id="UP000054350"/>
    </source>
</evidence>
<evidence type="ECO:0000313" key="2">
    <source>
        <dbReference type="EMBL" id="KNE54714.1"/>
    </source>
</evidence>
<reference evidence="2 3" key="1">
    <citation type="submission" date="2009-11" db="EMBL/GenBank/DDBJ databases">
        <title>Annotation of Allomyces macrogynus ATCC 38327.</title>
        <authorList>
            <consortium name="The Broad Institute Genome Sequencing Platform"/>
            <person name="Russ C."/>
            <person name="Cuomo C."/>
            <person name="Burger G."/>
            <person name="Gray M.W."/>
            <person name="Holland P.W.H."/>
            <person name="King N."/>
            <person name="Lang F.B.F."/>
            <person name="Roger A.J."/>
            <person name="Ruiz-Trillo I."/>
            <person name="Young S.K."/>
            <person name="Zeng Q."/>
            <person name="Gargeya S."/>
            <person name="Fitzgerald M."/>
            <person name="Haas B."/>
            <person name="Abouelleil A."/>
            <person name="Alvarado L."/>
            <person name="Arachchi H.M."/>
            <person name="Berlin A."/>
            <person name="Chapman S.B."/>
            <person name="Gearin G."/>
            <person name="Goldberg J."/>
            <person name="Griggs A."/>
            <person name="Gujja S."/>
            <person name="Hansen M."/>
            <person name="Heiman D."/>
            <person name="Howarth C."/>
            <person name="Larimer J."/>
            <person name="Lui A."/>
            <person name="MacDonald P.J.P."/>
            <person name="McCowen C."/>
            <person name="Montmayeur A."/>
            <person name="Murphy C."/>
            <person name="Neiman D."/>
            <person name="Pearson M."/>
            <person name="Priest M."/>
            <person name="Roberts A."/>
            <person name="Saif S."/>
            <person name="Shea T."/>
            <person name="Sisk P."/>
            <person name="Stolte C."/>
            <person name="Sykes S."/>
            <person name="Wortman J."/>
            <person name="Nusbaum C."/>
            <person name="Birren B."/>
        </authorList>
    </citation>
    <scope>NUCLEOTIDE SEQUENCE [LARGE SCALE GENOMIC DNA]</scope>
    <source>
        <strain evidence="2 3">ATCC 38327</strain>
    </source>
</reference>
<dbReference type="InterPro" id="IPR036305">
    <property type="entry name" value="RGS_sf"/>
</dbReference>
<dbReference type="InterPro" id="IPR044926">
    <property type="entry name" value="RGS_subdomain_2"/>
</dbReference>
<gene>
    <name evidence="2" type="ORF">AMAG_00673</name>
</gene>